<evidence type="ECO:0000313" key="3">
    <source>
        <dbReference type="Proteomes" id="UP000252519"/>
    </source>
</evidence>
<proteinExistence type="predicted"/>
<dbReference type="Proteomes" id="UP000252519">
    <property type="component" value="Unassembled WGS sequence"/>
</dbReference>
<keyword evidence="3" id="KW-1185">Reference proteome</keyword>
<dbReference type="AlphaFoldDB" id="A0A368F6I8"/>
<accession>A0A368F6I8</accession>
<dbReference type="OrthoDB" id="5877474at2759"/>
<protein>
    <submittedName>
        <fullName evidence="2">Uncharacterized protein</fullName>
    </submittedName>
</protein>
<evidence type="ECO:0000313" key="2">
    <source>
        <dbReference type="EMBL" id="RCN26649.1"/>
    </source>
</evidence>
<organism evidence="2 3">
    <name type="scientific">Ancylostoma caninum</name>
    <name type="common">Dog hookworm</name>
    <dbReference type="NCBI Taxonomy" id="29170"/>
    <lineage>
        <taxon>Eukaryota</taxon>
        <taxon>Metazoa</taxon>
        <taxon>Ecdysozoa</taxon>
        <taxon>Nematoda</taxon>
        <taxon>Chromadorea</taxon>
        <taxon>Rhabditida</taxon>
        <taxon>Rhabditina</taxon>
        <taxon>Rhabditomorpha</taxon>
        <taxon>Strongyloidea</taxon>
        <taxon>Ancylostomatidae</taxon>
        <taxon>Ancylostomatinae</taxon>
        <taxon>Ancylostoma</taxon>
    </lineage>
</organism>
<sequence>MSSCQGHKAGQQGRRNCRYKPGPGTCKVEDLSHSASFQPLRRASASGRTLPTSGNLPVRAAAGPANLIVIRDGRILELTEQQQRDLNMVLSAMGATGSEPSNRRRAPGRRGRIVPARQVRQQFRARSSQVKF</sequence>
<evidence type="ECO:0000256" key="1">
    <source>
        <dbReference type="SAM" id="MobiDB-lite"/>
    </source>
</evidence>
<dbReference type="EMBL" id="JOJR01006624">
    <property type="protein sequence ID" value="RCN26649.1"/>
    <property type="molecule type" value="Genomic_DNA"/>
</dbReference>
<name>A0A368F6I8_ANCCA</name>
<feature type="region of interest" description="Disordered" evidence="1">
    <location>
        <begin position="1"/>
        <end position="25"/>
    </location>
</feature>
<gene>
    <name evidence="2" type="ORF">ANCCAN_27624</name>
</gene>
<feature type="region of interest" description="Disordered" evidence="1">
    <location>
        <begin position="92"/>
        <end position="111"/>
    </location>
</feature>
<comment type="caution">
    <text evidence="2">The sequence shown here is derived from an EMBL/GenBank/DDBJ whole genome shotgun (WGS) entry which is preliminary data.</text>
</comment>
<reference evidence="2 3" key="1">
    <citation type="submission" date="2014-10" db="EMBL/GenBank/DDBJ databases">
        <title>Draft genome of the hookworm Ancylostoma caninum.</title>
        <authorList>
            <person name="Mitreva M."/>
        </authorList>
    </citation>
    <scope>NUCLEOTIDE SEQUENCE [LARGE SCALE GENOMIC DNA]</scope>
    <source>
        <strain evidence="2 3">Baltimore</strain>
    </source>
</reference>